<comment type="caution">
    <text evidence="1">The sequence shown here is derived from an EMBL/GenBank/DDBJ whole genome shotgun (WGS) entry which is preliminary data.</text>
</comment>
<dbReference type="PANTHER" id="PTHR46114">
    <property type="entry name" value="APPLE DOMAIN-CONTAINING PROTEIN"/>
    <property type="match status" value="1"/>
</dbReference>
<dbReference type="PANTHER" id="PTHR46114:SF1">
    <property type="entry name" value="ZAD DOMAIN-CONTAINING PROTEIN"/>
    <property type="match status" value="1"/>
</dbReference>
<name>A0A4Y2WV60_ARAVE</name>
<gene>
    <name evidence="1" type="ORF">AVEN_231419_1</name>
</gene>
<dbReference type="Proteomes" id="UP000499080">
    <property type="component" value="Unassembled WGS sequence"/>
</dbReference>
<dbReference type="AlphaFoldDB" id="A0A4Y2WV60"/>
<keyword evidence="2" id="KW-1185">Reference proteome</keyword>
<proteinExistence type="predicted"/>
<dbReference type="EMBL" id="BGPR01066603">
    <property type="protein sequence ID" value="GBO41119.1"/>
    <property type="molecule type" value="Genomic_DNA"/>
</dbReference>
<dbReference type="OrthoDB" id="6622005at2759"/>
<organism evidence="1 2">
    <name type="scientific">Araneus ventricosus</name>
    <name type="common">Orbweaver spider</name>
    <name type="synonym">Epeira ventricosa</name>
    <dbReference type="NCBI Taxonomy" id="182803"/>
    <lineage>
        <taxon>Eukaryota</taxon>
        <taxon>Metazoa</taxon>
        <taxon>Ecdysozoa</taxon>
        <taxon>Arthropoda</taxon>
        <taxon>Chelicerata</taxon>
        <taxon>Arachnida</taxon>
        <taxon>Araneae</taxon>
        <taxon>Araneomorphae</taxon>
        <taxon>Entelegynae</taxon>
        <taxon>Araneoidea</taxon>
        <taxon>Araneidae</taxon>
        <taxon>Araneus</taxon>
    </lineage>
</organism>
<evidence type="ECO:0000313" key="2">
    <source>
        <dbReference type="Proteomes" id="UP000499080"/>
    </source>
</evidence>
<evidence type="ECO:0000313" key="1">
    <source>
        <dbReference type="EMBL" id="GBO41119.1"/>
    </source>
</evidence>
<accession>A0A4Y2WV60</accession>
<protein>
    <submittedName>
        <fullName evidence="1">Uncharacterized protein</fullName>
    </submittedName>
</protein>
<reference evidence="1 2" key="1">
    <citation type="journal article" date="2019" name="Sci. Rep.">
        <title>Orb-weaving spider Araneus ventricosus genome elucidates the spidroin gene catalogue.</title>
        <authorList>
            <person name="Kono N."/>
            <person name="Nakamura H."/>
            <person name="Ohtoshi R."/>
            <person name="Moran D.A.P."/>
            <person name="Shinohara A."/>
            <person name="Yoshida Y."/>
            <person name="Fujiwara M."/>
            <person name="Mori M."/>
            <person name="Tomita M."/>
            <person name="Arakawa K."/>
        </authorList>
    </citation>
    <scope>NUCLEOTIDE SEQUENCE [LARGE SCALE GENOMIC DNA]</scope>
</reference>
<sequence length="317" mass="36482">MLMKCFRHLFFSSSSALLSSSLKKEESLVFCSEIDGLLKELRIAHEPNEWWLFIDASKLSLKAVLLNNGNELPSIPVAHAVYMKKIYHNLKQLLEMINCSKYSWKICAGLKVVSMLMSLQLGYTKYCCFLCLWDSRAISLHYIKRDWPQRTSFKPGEMNVEQPPLAEPHKIIIPPLNIKLGLVKNLVKAMDKNGPAFKYLHEKFPRLSVAKIKEGVFVGPQIKQLFRDPKFEKLLRSKGKQDFGCNMSLKIHFLDSHLNFFPNNCWQVSDEHGERLHENIANMEKRYQGNWSTAMLDDTVGLSAETFPTSITSDRPK</sequence>